<dbReference type="Proteomes" id="UP001152797">
    <property type="component" value="Unassembled WGS sequence"/>
</dbReference>
<organism evidence="1">
    <name type="scientific">Cladocopium goreaui</name>
    <dbReference type="NCBI Taxonomy" id="2562237"/>
    <lineage>
        <taxon>Eukaryota</taxon>
        <taxon>Sar</taxon>
        <taxon>Alveolata</taxon>
        <taxon>Dinophyceae</taxon>
        <taxon>Suessiales</taxon>
        <taxon>Symbiodiniaceae</taxon>
        <taxon>Cladocopium</taxon>
    </lineage>
</organism>
<sequence length="201" mass="22815">MMEQVILHFSVKNTFLDVRPVEDVPPMRRKSWSSGDTGDPTGFILGLSKAANGQEVTQEVSQNLPEIHDEDQSPSSPSKTLAKHRAGRCKPCVFFASVHGCPDATCSFCHLAHQPPPKQRPEKRLRNEFKAAVQTVFQMEDHQALRLALKNLAPQHPYLHWYIIGQMDMCFGKKQIESARRIQKVIVIHCWIFEGFIPESV</sequence>
<dbReference type="AlphaFoldDB" id="A0A9P1D3L0"/>
<reference evidence="1" key="1">
    <citation type="submission" date="2022-10" db="EMBL/GenBank/DDBJ databases">
        <authorList>
            <person name="Chen Y."/>
            <person name="Dougan E. K."/>
            <person name="Chan C."/>
            <person name="Rhodes N."/>
            <person name="Thang M."/>
        </authorList>
    </citation>
    <scope>NUCLEOTIDE SEQUENCE</scope>
</reference>
<evidence type="ECO:0008006" key="4">
    <source>
        <dbReference type="Google" id="ProtNLM"/>
    </source>
</evidence>
<protein>
    <recommendedName>
        <fullName evidence="4">C3H1-type domain-containing protein</fullName>
    </recommendedName>
</protein>
<evidence type="ECO:0000313" key="1">
    <source>
        <dbReference type="EMBL" id="CAI4002699.1"/>
    </source>
</evidence>
<gene>
    <name evidence="1" type="ORF">C1SCF055_LOCUS28636</name>
</gene>
<proteinExistence type="predicted"/>
<keyword evidence="3" id="KW-1185">Reference proteome</keyword>
<accession>A0A9P1D3L0</accession>
<evidence type="ECO:0000313" key="3">
    <source>
        <dbReference type="Proteomes" id="UP001152797"/>
    </source>
</evidence>
<comment type="caution">
    <text evidence="1">The sequence shown here is derived from an EMBL/GenBank/DDBJ whole genome shotgun (WGS) entry which is preliminary data.</text>
</comment>
<evidence type="ECO:0000313" key="2">
    <source>
        <dbReference type="EMBL" id="CAL1156074.1"/>
    </source>
</evidence>
<dbReference type="EMBL" id="CAMXCT010003143">
    <property type="protein sequence ID" value="CAI4002699.1"/>
    <property type="molecule type" value="Genomic_DNA"/>
</dbReference>
<name>A0A9P1D3L0_9DINO</name>
<dbReference type="EMBL" id="CAMXCT020003143">
    <property type="protein sequence ID" value="CAL1156074.1"/>
    <property type="molecule type" value="Genomic_DNA"/>
</dbReference>
<dbReference type="EMBL" id="CAMXCT030003143">
    <property type="protein sequence ID" value="CAL4790011.1"/>
    <property type="molecule type" value="Genomic_DNA"/>
</dbReference>
<reference evidence="2" key="2">
    <citation type="submission" date="2024-04" db="EMBL/GenBank/DDBJ databases">
        <authorList>
            <person name="Chen Y."/>
            <person name="Shah S."/>
            <person name="Dougan E. K."/>
            <person name="Thang M."/>
            <person name="Chan C."/>
        </authorList>
    </citation>
    <scope>NUCLEOTIDE SEQUENCE [LARGE SCALE GENOMIC DNA]</scope>
</reference>